<accession>A0A4P6K5G5</accession>
<evidence type="ECO:0000256" key="1">
    <source>
        <dbReference type="ARBA" id="ARBA00023015"/>
    </source>
</evidence>
<dbReference type="OrthoDB" id="9791143at2"/>
<dbReference type="InterPro" id="IPR036388">
    <property type="entry name" value="WH-like_DNA-bd_sf"/>
</dbReference>
<evidence type="ECO:0000313" key="5">
    <source>
        <dbReference type="EMBL" id="QBD83335.1"/>
    </source>
</evidence>
<evidence type="ECO:0000256" key="3">
    <source>
        <dbReference type="ARBA" id="ARBA00023163"/>
    </source>
</evidence>
<evidence type="ECO:0000256" key="2">
    <source>
        <dbReference type="ARBA" id="ARBA00023125"/>
    </source>
</evidence>
<feature type="domain" description="HTH hxlR-type" evidence="4">
    <location>
        <begin position="1"/>
        <end position="84"/>
    </location>
</feature>
<dbReference type="GO" id="GO:0003677">
    <property type="term" value="F:DNA binding"/>
    <property type="evidence" value="ECO:0007669"/>
    <property type="project" value="UniProtKB-KW"/>
</dbReference>
<protein>
    <submittedName>
        <fullName evidence="5">Transcriptional regulator</fullName>
    </submittedName>
</protein>
<dbReference type="SUPFAM" id="SSF46785">
    <property type="entry name" value="Winged helix' DNA-binding domain"/>
    <property type="match status" value="1"/>
</dbReference>
<dbReference type="PANTHER" id="PTHR33204:SF39">
    <property type="entry name" value="TRANSCRIPTIONAL REGULATORY PROTEIN"/>
    <property type="match status" value="1"/>
</dbReference>
<organism evidence="5 6">
    <name type="scientific">Ktedonosporobacter rubrisoli</name>
    <dbReference type="NCBI Taxonomy" id="2509675"/>
    <lineage>
        <taxon>Bacteria</taxon>
        <taxon>Bacillati</taxon>
        <taxon>Chloroflexota</taxon>
        <taxon>Ktedonobacteria</taxon>
        <taxon>Ktedonobacterales</taxon>
        <taxon>Ktedonosporobacteraceae</taxon>
        <taxon>Ktedonosporobacter</taxon>
    </lineage>
</organism>
<proteinExistence type="predicted"/>
<evidence type="ECO:0000259" key="4">
    <source>
        <dbReference type="PROSITE" id="PS51118"/>
    </source>
</evidence>
<dbReference type="InterPro" id="IPR002577">
    <property type="entry name" value="HTH_HxlR"/>
</dbReference>
<keyword evidence="2" id="KW-0238">DNA-binding</keyword>
<name>A0A4P6K5G5_KTERU</name>
<dbReference type="AlphaFoldDB" id="A0A4P6K5G5"/>
<dbReference type="PROSITE" id="PS51118">
    <property type="entry name" value="HTH_HXLR"/>
    <property type="match status" value="1"/>
</dbReference>
<keyword evidence="3" id="KW-0804">Transcription</keyword>
<dbReference type="Gene3D" id="1.10.10.10">
    <property type="entry name" value="Winged helix-like DNA-binding domain superfamily/Winged helix DNA-binding domain"/>
    <property type="match status" value="1"/>
</dbReference>
<reference evidence="5 6" key="1">
    <citation type="submission" date="2019-01" db="EMBL/GenBank/DDBJ databases">
        <title>Ktedonosporobacter rubrisoli SCAWS-G2.</title>
        <authorList>
            <person name="Huang Y."/>
            <person name="Yan B."/>
        </authorList>
    </citation>
    <scope>NUCLEOTIDE SEQUENCE [LARGE SCALE GENOMIC DNA]</scope>
    <source>
        <strain evidence="5 6">SCAWS-G2</strain>
    </source>
</reference>
<dbReference type="InterPro" id="IPR036390">
    <property type="entry name" value="WH_DNA-bd_sf"/>
</dbReference>
<dbReference type="PANTHER" id="PTHR33204">
    <property type="entry name" value="TRANSCRIPTIONAL REGULATOR, MARR FAMILY"/>
    <property type="match status" value="1"/>
</dbReference>
<dbReference type="Pfam" id="PF01638">
    <property type="entry name" value="HxlR"/>
    <property type="match status" value="1"/>
</dbReference>
<keyword evidence="1" id="KW-0805">Transcription regulation</keyword>
<dbReference type="KEGG" id="kbs:EPA93_00875"/>
<gene>
    <name evidence="5" type="ORF">EPA93_00875</name>
</gene>
<sequence length="94" mass="10885">MPVIVALVSGPRHYNQLKRDVRGISHKMLSQTLQKLEKQRFLTRTVYPTLPPRVEYALTALAQSLLPTLDSFIDWAQTHEEELARREDEADQEV</sequence>
<dbReference type="EMBL" id="CP035758">
    <property type="protein sequence ID" value="QBD83335.1"/>
    <property type="molecule type" value="Genomic_DNA"/>
</dbReference>
<keyword evidence="6" id="KW-1185">Reference proteome</keyword>
<evidence type="ECO:0000313" key="6">
    <source>
        <dbReference type="Proteomes" id="UP000290365"/>
    </source>
</evidence>
<dbReference type="Proteomes" id="UP000290365">
    <property type="component" value="Chromosome"/>
</dbReference>